<reference evidence="2" key="1">
    <citation type="journal article" date="2020" name="Nature">
        <title>Giant virus diversity and host interactions through global metagenomics.</title>
        <authorList>
            <person name="Schulz F."/>
            <person name="Roux S."/>
            <person name="Paez-Espino D."/>
            <person name="Jungbluth S."/>
            <person name="Walsh D.A."/>
            <person name="Denef V.J."/>
            <person name="McMahon K.D."/>
            <person name="Konstantinidis K.T."/>
            <person name="Eloe-Fadrosh E.A."/>
            <person name="Kyrpides N.C."/>
            <person name="Woyke T."/>
        </authorList>
    </citation>
    <scope>NUCLEOTIDE SEQUENCE</scope>
    <source>
        <strain evidence="2">GVMAG-M-3300020185-33</strain>
    </source>
</reference>
<feature type="compositionally biased region" description="Basic and acidic residues" evidence="1">
    <location>
        <begin position="653"/>
        <end position="665"/>
    </location>
</feature>
<dbReference type="AlphaFoldDB" id="A0A6C0C501"/>
<accession>A0A6C0C501</accession>
<dbReference type="EMBL" id="MN739335">
    <property type="protein sequence ID" value="QHS99171.1"/>
    <property type="molecule type" value="Genomic_DNA"/>
</dbReference>
<feature type="region of interest" description="Disordered" evidence="1">
    <location>
        <begin position="650"/>
        <end position="685"/>
    </location>
</feature>
<name>A0A6C0C501_9ZZZZ</name>
<evidence type="ECO:0000313" key="2">
    <source>
        <dbReference type="EMBL" id="QHS99171.1"/>
    </source>
</evidence>
<dbReference type="SUPFAM" id="SSF52540">
    <property type="entry name" value="P-loop containing nucleoside triphosphate hydrolases"/>
    <property type="match status" value="1"/>
</dbReference>
<organism evidence="2">
    <name type="scientific">viral metagenome</name>
    <dbReference type="NCBI Taxonomy" id="1070528"/>
    <lineage>
        <taxon>unclassified sequences</taxon>
        <taxon>metagenomes</taxon>
        <taxon>organismal metagenomes</taxon>
    </lineage>
</organism>
<dbReference type="InterPro" id="IPR027417">
    <property type="entry name" value="P-loop_NTPase"/>
</dbReference>
<protein>
    <submittedName>
        <fullName evidence="2">Uncharacterized protein</fullName>
    </submittedName>
</protein>
<sequence>MDLTQQKLTSEEWDALERPVSKGEQRILEMIRDGYNNIDILFNDTQSLINFVKISENKDMHHQYFYEKYFKKEMDTLKKKYLTDILKVDKKKKNTNSLKKRELIRIANVDKKIDSMRKQIVEFVLLDLLKQFLKSNKKSPDDKKTYYQFYTMGQILKYDIRNVNPQVVALITNVLDHFTPKIKKNQLIKYAYELIEKNKDIHKYRDIKLYEHQKRLLTDWKTPGPKLYLYQAPTGTGKTLTPLGLVSPHNPDTDRSKKNINEKIMELSFIEEEDPAKIELVKSKIDKLQKELKNLPKKRRIVFVCAAKHVGLQLAKSCIALDIKIAVAFGCSDPAGIRLHYFAAKDFVKNRRTGGIFRVDNSVGDNVQIIISDIQSYVPAMRYMLAFNEPEELTWYWDEPTITLDYEDHKYHEILKQNWQENLIPNIILSSATLPKQEDIAPCIQSFIGKFNATNIDSILSHDCAKTIPLLDMNGFAVLPHLVYGEFSVLKESIKHIKNYQTLLRHFDLKEVTRFIIYVNKHVELKDRYKIDNYFESITDINVISIKQYYLKLLIAVKNDYTKVYDYFQSKKKAVYDSTIKLTTSDAYTLTDGPTIYMADDVKKIAKFCLKLAAIPAAVLSIIMDGITSNDLLRQEIDLIDRELMVMDNLDEPSGKKGKNTDRSQKSKKASRNTPSEMETKKKDLQRKMDGLRGNLIKIELDKEFVPNTMDHLKKFYKDEWLGRSFTPDIPESAVEKIMLLEVDAIWKVLLLMGIGVFTNHTSRDYVAIMKDLAQNQQLYLIIASTDYIYGTNYQFCHGYIGKDLKSLTQNKLIQAIGRTGRQHTNMDYSIRLRDDEFINTLFMPSTNKIEVANMNRLFA</sequence>
<proteinExistence type="predicted"/>
<evidence type="ECO:0000256" key="1">
    <source>
        <dbReference type="SAM" id="MobiDB-lite"/>
    </source>
</evidence>